<accession>A0A1J4SC00</accession>
<comment type="caution">
    <text evidence="4">The sequence shown here is derived from an EMBL/GenBank/DDBJ whole genome shotgun (WGS) entry which is preliminary data.</text>
</comment>
<keyword evidence="2" id="KW-1133">Transmembrane helix</keyword>
<sequence>MIWFLLLILFLLNLVIRQKIIPDSWNIIFIFNIFAGFLIVSFYVYMRSFKSKIRILEINYEKEELRLSDEEESTTILEYLRKIVDVLGEEPDLEVVLNKFAEMVSDLLKVENVILQLYSDEERKFFMRVLKGRKEIELADRILKEDVIEEGRSHLINNLISFPYYKVLYEQGFRSFIVAPLRRRNRIIGLIAALSEKEGEFTSQKLDILTIISAEAGLIVENAHLLEKTKLLSITDGLTEIYNHRHFQECIRKEIEKTEKANFPLSLIMGDIDNFKNYNDTNGHPEGDKVLREIAQILKRNTKGSDTVARYGGEEFVIILPNTTKENALIVAENLRKKIEESKFPFEEKSQPTGKLTITFGVANYPLDAKSVRDLIKEADRALYRGKEEGKNRVVEGQTSTSHN</sequence>
<feature type="coiled-coil region" evidence="1">
    <location>
        <begin position="46"/>
        <end position="73"/>
    </location>
</feature>
<dbReference type="NCBIfam" id="TIGR00254">
    <property type="entry name" value="GGDEF"/>
    <property type="match status" value="1"/>
</dbReference>
<dbReference type="SUPFAM" id="SSF55781">
    <property type="entry name" value="GAF domain-like"/>
    <property type="match status" value="1"/>
</dbReference>
<dbReference type="Pfam" id="PF13185">
    <property type="entry name" value="GAF_2"/>
    <property type="match status" value="1"/>
</dbReference>
<dbReference type="GO" id="GO:0005886">
    <property type="term" value="C:plasma membrane"/>
    <property type="evidence" value="ECO:0007669"/>
    <property type="project" value="TreeGrafter"/>
</dbReference>
<name>A0A1J4SC00_9BACT</name>
<proteinExistence type="predicted"/>
<dbReference type="InterPro" id="IPR050469">
    <property type="entry name" value="Diguanylate_Cyclase"/>
</dbReference>
<dbReference type="SUPFAM" id="SSF55073">
    <property type="entry name" value="Nucleotide cyclase"/>
    <property type="match status" value="1"/>
</dbReference>
<evidence type="ECO:0000313" key="4">
    <source>
        <dbReference type="EMBL" id="OIN95757.1"/>
    </source>
</evidence>
<keyword evidence="1" id="KW-0175">Coiled coil</keyword>
<dbReference type="Proteomes" id="UP000182278">
    <property type="component" value="Unassembled WGS sequence"/>
</dbReference>
<dbReference type="EMBL" id="MNUO01000128">
    <property type="protein sequence ID" value="OIN95757.1"/>
    <property type="molecule type" value="Genomic_DNA"/>
</dbReference>
<evidence type="ECO:0000259" key="3">
    <source>
        <dbReference type="PROSITE" id="PS50887"/>
    </source>
</evidence>
<dbReference type="GO" id="GO:0052621">
    <property type="term" value="F:diguanylate cyclase activity"/>
    <property type="evidence" value="ECO:0007669"/>
    <property type="project" value="TreeGrafter"/>
</dbReference>
<dbReference type="InterPro" id="IPR029016">
    <property type="entry name" value="GAF-like_dom_sf"/>
</dbReference>
<evidence type="ECO:0000256" key="1">
    <source>
        <dbReference type="SAM" id="Coils"/>
    </source>
</evidence>
<dbReference type="GO" id="GO:0043709">
    <property type="term" value="P:cell adhesion involved in single-species biofilm formation"/>
    <property type="evidence" value="ECO:0007669"/>
    <property type="project" value="TreeGrafter"/>
</dbReference>
<keyword evidence="2" id="KW-0812">Transmembrane</keyword>
<keyword evidence="2" id="KW-0472">Membrane</keyword>
<dbReference type="FunFam" id="3.30.70.270:FF:000001">
    <property type="entry name" value="Diguanylate cyclase domain protein"/>
    <property type="match status" value="1"/>
</dbReference>
<dbReference type="SMART" id="SM00267">
    <property type="entry name" value="GGDEF"/>
    <property type="match status" value="1"/>
</dbReference>
<dbReference type="InterPro" id="IPR003018">
    <property type="entry name" value="GAF"/>
</dbReference>
<dbReference type="Gene3D" id="3.30.70.270">
    <property type="match status" value="1"/>
</dbReference>
<gene>
    <name evidence="4" type="ORF">AUJ66_08305</name>
</gene>
<evidence type="ECO:0000313" key="5">
    <source>
        <dbReference type="Proteomes" id="UP000182278"/>
    </source>
</evidence>
<dbReference type="Pfam" id="PF00990">
    <property type="entry name" value="GGDEF"/>
    <property type="match status" value="1"/>
</dbReference>
<dbReference type="CDD" id="cd01949">
    <property type="entry name" value="GGDEF"/>
    <property type="match status" value="1"/>
</dbReference>
<dbReference type="InterPro" id="IPR029787">
    <property type="entry name" value="Nucleotide_cyclase"/>
</dbReference>
<dbReference type="GO" id="GO:1902201">
    <property type="term" value="P:negative regulation of bacterial-type flagellum-dependent cell motility"/>
    <property type="evidence" value="ECO:0007669"/>
    <property type="project" value="TreeGrafter"/>
</dbReference>
<dbReference type="Gene3D" id="3.30.450.40">
    <property type="match status" value="1"/>
</dbReference>
<dbReference type="SMART" id="SM00065">
    <property type="entry name" value="GAF"/>
    <property type="match status" value="1"/>
</dbReference>
<feature type="transmembrane region" description="Helical" evidence="2">
    <location>
        <begin position="27"/>
        <end position="46"/>
    </location>
</feature>
<dbReference type="PROSITE" id="PS50887">
    <property type="entry name" value="GGDEF"/>
    <property type="match status" value="1"/>
</dbReference>
<feature type="domain" description="GGDEF" evidence="3">
    <location>
        <begin position="263"/>
        <end position="399"/>
    </location>
</feature>
<evidence type="ECO:0000256" key="2">
    <source>
        <dbReference type="SAM" id="Phobius"/>
    </source>
</evidence>
<dbReference type="InterPro" id="IPR000160">
    <property type="entry name" value="GGDEF_dom"/>
</dbReference>
<reference evidence="4 5" key="1">
    <citation type="journal article" date="2016" name="Environ. Microbiol.">
        <title>Genomic resolution of a cold subsurface aquifer community provides metabolic insights for novel microbes adapted to high CO concentrations.</title>
        <authorList>
            <person name="Probst A.J."/>
            <person name="Castelle C.J."/>
            <person name="Singh A."/>
            <person name="Brown C.T."/>
            <person name="Anantharaman K."/>
            <person name="Sharon I."/>
            <person name="Hug L.A."/>
            <person name="Burstein D."/>
            <person name="Emerson J.B."/>
            <person name="Thomas B.C."/>
            <person name="Banfield J.F."/>
        </authorList>
    </citation>
    <scope>NUCLEOTIDE SEQUENCE [LARGE SCALE GENOMIC DNA]</scope>
    <source>
        <strain evidence="4">CG1_02_38_46</strain>
    </source>
</reference>
<dbReference type="InterPro" id="IPR043128">
    <property type="entry name" value="Rev_trsase/Diguanyl_cyclase"/>
</dbReference>
<protein>
    <recommendedName>
        <fullName evidence="3">GGDEF domain-containing protein</fullName>
    </recommendedName>
</protein>
<dbReference type="PANTHER" id="PTHR45138:SF9">
    <property type="entry name" value="DIGUANYLATE CYCLASE DGCM-RELATED"/>
    <property type="match status" value="1"/>
</dbReference>
<dbReference type="AlphaFoldDB" id="A0A1J4SC00"/>
<organism evidence="4 5">
    <name type="scientific">Candidatus Desantisbacteria bacterium CG1_02_38_46</name>
    <dbReference type="NCBI Taxonomy" id="1817893"/>
    <lineage>
        <taxon>Bacteria</taxon>
        <taxon>Candidatus Desantisiibacteriota</taxon>
    </lineage>
</organism>
<dbReference type="PANTHER" id="PTHR45138">
    <property type="entry name" value="REGULATORY COMPONENTS OF SENSORY TRANSDUCTION SYSTEM"/>
    <property type="match status" value="1"/>
</dbReference>
<dbReference type="STRING" id="1817893.AUJ66_08305"/>